<dbReference type="Proteomes" id="UP000236047">
    <property type="component" value="Unassembled WGS sequence"/>
</dbReference>
<reference evidence="3" key="1">
    <citation type="submission" date="2015-09" db="EMBL/GenBank/DDBJ databases">
        <authorList>
            <person name="Graham D.E."/>
            <person name="Mahan K.M."/>
            <person name="Klingeman D.M."/>
            <person name="Fida T."/>
            <person name="Giannone R.J."/>
            <person name="Hettich R.L."/>
            <person name="Parry R.J."/>
            <person name="Spain J.C."/>
        </authorList>
    </citation>
    <scope>NUCLEOTIDE SEQUENCE [LARGE SCALE GENOMIC DNA]</scope>
    <source>
        <strain evidence="3">JCM 4701</strain>
    </source>
</reference>
<dbReference type="InterPro" id="IPR029063">
    <property type="entry name" value="SAM-dependent_MTases_sf"/>
</dbReference>
<dbReference type="SUPFAM" id="SSF53335">
    <property type="entry name" value="S-adenosyl-L-methionine-dependent methyltransferases"/>
    <property type="match status" value="1"/>
</dbReference>
<dbReference type="Gene3D" id="3.40.50.150">
    <property type="entry name" value="Vaccinia Virus protein VP39"/>
    <property type="match status" value="1"/>
</dbReference>
<dbReference type="Pfam" id="PF13649">
    <property type="entry name" value="Methyltransf_25"/>
    <property type="match status" value="1"/>
</dbReference>
<evidence type="ECO:0000259" key="1">
    <source>
        <dbReference type="Pfam" id="PF13649"/>
    </source>
</evidence>
<accession>A0A2N8PJ16</accession>
<dbReference type="AlphaFoldDB" id="A0A2N8PJ16"/>
<organism evidence="2 3">
    <name type="scientific">Streptomyces noursei</name>
    <name type="common">Streptomyces albulus</name>
    <dbReference type="NCBI Taxonomy" id="1971"/>
    <lineage>
        <taxon>Bacteria</taxon>
        <taxon>Bacillati</taxon>
        <taxon>Actinomycetota</taxon>
        <taxon>Actinomycetes</taxon>
        <taxon>Kitasatosporales</taxon>
        <taxon>Streptomycetaceae</taxon>
        <taxon>Streptomyces</taxon>
    </lineage>
</organism>
<feature type="domain" description="Methyltransferase" evidence="1">
    <location>
        <begin position="62"/>
        <end position="152"/>
    </location>
</feature>
<evidence type="ECO:0000313" key="3">
    <source>
        <dbReference type="Proteomes" id="UP000236047"/>
    </source>
</evidence>
<dbReference type="RefSeq" id="WP_102923458.1">
    <property type="nucleotide sequence ID" value="NZ_LJSN01000002.1"/>
</dbReference>
<sequence length="224" mass="24218">MTVSDATSPPEPSFLRSVRTAYDTVAVDYERLLRTALAEMPMDRAMLGAFADLVRADGAGPVADLGCGPGRITSHLHALGLDVFGVDLSPEMVAVARRAHPEIRFEEGSMTGLDLADGLLAGVVAWYSIIHTPPERLPAVFEEFHRVLAPGGHLLLAFKAGDELRHLDHAYGHDLSLDVYWLAPDRVAELAGRAGFAVGTRVHREPEGHENGPQAYLLARKPAE</sequence>
<name>A0A2N8PJ16_STRNR</name>
<gene>
    <name evidence="2" type="ORF">AOB60_09690</name>
</gene>
<evidence type="ECO:0000313" key="2">
    <source>
        <dbReference type="EMBL" id="PNE41006.1"/>
    </source>
</evidence>
<dbReference type="GO" id="GO:0032259">
    <property type="term" value="P:methylation"/>
    <property type="evidence" value="ECO:0007669"/>
    <property type="project" value="UniProtKB-KW"/>
</dbReference>
<keyword evidence="2" id="KW-0489">Methyltransferase</keyword>
<comment type="caution">
    <text evidence="2">The sequence shown here is derived from an EMBL/GenBank/DDBJ whole genome shotgun (WGS) entry which is preliminary data.</text>
</comment>
<keyword evidence="2" id="KW-0808">Transferase</keyword>
<dbReference type="CDD" id="cd02440">
    <property type="entry name" value="AdoMet_MTases"/>
    <property type="match status" value="1"/>
</dbReference>
<proteinExistence type="predicted"/>
<dbReference type="InterPro" id="IPR041698">
    <property type="entry name" value="Methyltransf_25"/>
</dbReference>
<keyword evidence="3" id="KW-1185">Reference proteome</keyword>
<dbReference type="GO" id="GO:0008168">
    <property type="term" value="F:methyltransferase activity"/>
    <property type="evidence" value="ECO:0007669"/>
    <property type="project" value="UniProtKB-KW"/>
</dbReference>
<dbReference type="EMBL" id="LJSN01000002">
    <property type="protein sequence ID" value="PNE41006.1"/>
    <property type="molecule type" value="Genomic_DNA"/>
</dbReference>
<dbReference type="PANTHER" id="PTHR42912">
    <property type="entry name" value="METHYLTRANSFERASE"/>
    <property type="match status" value="1"/>
</dbReference>
<protein>
    <submittedName>
        <fullName evidence="2">Methyltransferase</fullName>
    </submittedName>
</protein>
<dbReference type="InterPro" id="IPR050508">
    <property type="entry name" value="Methyltransf_Superfamily"/>
</dbReference>